<dbReference type="InterPro" id="IPR019734">
    <property type="entry name" value="TPR_rpt"/>
</dbReference>
<dbReference type="InterPro" id="IPR050482">
    <property type="entry name" value="Sensor_HK_TwoCompSys"/>
</dbReference>
<keyword evidence="10" id="KW-1133">Transmembrane helix</keyword>
<evidence type="ECO:0000256" key="9">
    <source>
        <dbReference type="PROSITE-ProRule" id="PRU00339"/>
    </source>
</evidence>
<dbReference type="OrthoDB" id="9778366at2"/>
<evidence type="ECO:0000256" key="5">
    <source>
        <dbReference type="ARBA" id="ARBA00022741"/>
    </source>
</evidence>
<dbReference type="EMBL" id="CP022743">
    <property type="protein sequence ID" value="ASU34157.1"/>
    <property type="molecule type" value="Genomic_DNA"/>
</dbReference>
<dbReference type="GO" id="GO:0016020">
    <property type="term" value="C:membrane"/>
    <property type="evidence" value="ECO:0007669"/>
    <property type="project" value="InterPro"/>
</dbReference>
<dbReference type="InterPro" id="IPR005467">
    <property type="entry name" value="His_kinase_dom"/>
</dbReference>
<dbReference type="PROSITE" id="PS50005">
    <property type="entry name" value="TPR"/>
    <property type="match status" value="1"/>
</dbReference>
<keyword evidence="6 12" id="KW-0418">Kinase</keyword>
<evidence type="ECO:0000256" key="2">
    <source>
        <dbReference type="ARBA" id="ARBA00012438"/>
    </source>
</evidence>
<evidence type="ECO:0000256" key="4">
    <source>
        <dbReference type="ARBA" id="ARBA00022679"/>
    </source>
</evidence>
<dbReference type="SMART" id="SM00387">
    <property type="entry name" value="HATPase_c"/>
    <property type="match status" value="1"/>
</dbReference>
<evidence type="ECO:0000256" key="8">
    <source>
        <dbReference type="ARBA" id="ARBA00023012"/>
    </source>
</evidence>
<keyword evidence="10" id="KW-0812">Transmembrane</keyword>
<dbReference type="PROSITE" id="PS50109">
    <property type="entry name" value="HIS_KIN"/>
    <property type="match status" value="1"/>
</dbReference>
<keyword evidence="4" id="KW-0808">Transferase</keyword>
<evidence type="ECO:0000259" key="11">
    <source>
        <dbReference type="PROSITE" id="PS50109"/>
    </source>
</evidence>
<dbReference type="PANTHER" id="PTHR24421:SF10">
    <property type="entry name" value="NITRATE_NITRITE SENSOR PROTEIN NARQ"/>
    <property type="match status" value="1"/>
</dbReference>
<evidence type="ECO:0000256" key="6">
    <source>
        <dbReference type="ARBA" id="ARBA00022777"/>
    </source>
</evidence>
<dbReference type="InterPro" id="IPR011990">
    <property type="entry name" value="TPR-like_helical_dom_sf"/>
</dbReference>
<gene>
    <name evidence="12" type="ORF">MuYL_2268</name>
</gene>
<dbReference type="SUPFAM" id="SSF48452">
    <property type="entry name" value="TPR-like"/>
    <property type="match status" value="2"/>
</dbReference>
<evidence type="ECO:0000313" key="12">
    <source>
        <dbReference type="EMBL" id="ASU34157.1"/>
    </source>
</evidence>
<protein>
    <recommendedName>
        <fullName evidence="2">histidine kinase</fullName>
        <ecNumber evidence="2">2.7.13.3</ecNumber>
    </recommendedName>
</protein>
<evidence type="ECO:0000256" key="7">
    <source>
        <dbReference type="ARBA" id="ARBA00022840"/>
    </source>
</evidence>
<comment type="catalytic activity">
    <reaction evidence="1">
        <text>ATP + protein L-histidine = ADP + protein N-phospho-L-histidine.</text>
        <dbReference type="EC" id="2.7.13.3"/>
    </reaction>
</comment>
<keyword evidence="3" id="KW-0597">Phosphoprotein</keyword>
<evidence type="ECO:0000313" key="13">
    <source>
        <dbReference type="Proteomes" id="UP000215002"/>
    </source>
</evidence>
<dbReference type="CDD" id="cd16917">
    <property type="entry name" value="HATPase_UhpB-NarQ-NarX-like"/>
    <property type="match status" value="1"/>
</dbReference>
<keyword evidence="13" id="KW-1185">Reference proteome</keyword>
<feature type="domain" description="Histidine kinase" evidence="11">
    <location>
        <begin position="465"/>
        <end position="659"/>
    </location>
</feature>
<dbReference type="Proteomes" id="UP000215002">
    <property type="component" value="Chromosome"/>
</dbReference>
<dbReference type="RefSeq" id="WP_094570543.1">
    <property type="nucleotide sequence ID" value="NZ_CP022743.1"/>
</dbReference>
<keyword evidence="8" id="KW-0902">Two-component regulatory system</keyword>
<feature type="transmembrane region" description="Helical" evidence="10">
    <location>
        <begin position="410"/>
        <end position="429"/>
    </location>
</feature>
<dbReference type="Gene3D" id="3.30.565.10">
    <property type="entry name" value="Histidine kinase-like ATPase, C-terminal domain"/>
    <property type="match status" value="1"/>
</dbReference>
<evidence type="ECO:0000256" key="10">
    <source>
        <dbReference type="SAM" id="Phobius"/>
    </source>
</evidence>
<dbReference type="PANTHER" id="PTHR24421">
    <property type="entry name" value="NITRATE/NITRITE SENSOR PROTEIN NARX-RELATED"/>
    <property type="match status" value="1"/>
</dbReference>
<dbReference type="InterPro" id="IPR036890">
    <property type="entry name" value="HATPase_C_sf"/>
</dbReference>
<dbReference type="Pfam" id="PF02518">
    <property type="entry name" value="HATPase_c"/>
    <property type="match status" value="1"/>
</dbReference>
<dbReference type="Pfam" id="PF13424">
    <property type="entry name" value="TPR_12"/>
    <property type="match status" value="1"/>
</dbReference>
<organism evidence="12 13">
    <name type="scientific">Mucilaginibacter xinganensis</name>
    <dbReference type="NCBI Taxonomy" id="1234841"/>
    <lineage>
        <taxon>Bacteria</taxon>
        <taxon>Pseudomonadati</taxon>
        <taxon>Bacteroidota</taxon>
        <taxon>Sphingobacteriia</taxon>
        <taxon>Sphingobacteriales</taxon>
        <taxon>Sphingobacteriaceae</taxon>
        <taxon>Mucilaginibacter</taxon>
    </lineage>
</organism>
<proteinExistence type="predicted"/>
<dbReference type="Pfam" id="PF07730">
    <property type="entry name" value="HisKA_3"/>
    <property type="match status" value="1"/>
</dbReference>
<dbReference type="GO" id="GO:0005524">
    <property type="term" value="F:ATP binding"/>
    <property type="evidence" value="ECO:0007669"/>
    <property type="project" value="UniProtKB-KW"/>
</dbReference>
<dbReference type="GO" id="GO:0046983">
    <property type="term" value="F:protein dimerization activity"/>
    <property type="evidence" value="ECO:0007669"/>
    <property type="project" value="InterPro"/>
</dbReference>
<dbReference type="SMART" id="SM00028">
    <property type="entry name" value="TPR"/>
    <property type="match status" value="6"/>
</dbReference>
<dbReference type="KEGG" id="muc:MuYL_2268"/>
<keyword evidence="7" id="KW-0067">ATP-binding</keyword>
<dbReference type="InterPro" id="IPR003594">
    <property type="entry name" value="HATPase_dom"/>
</dbReference>
<dbReference type="GO" id="GO:0000155">
    <property type="term" value="F:phosphorelay sensor kinase activity"/>
    <property type="evidence" value="ECO:0007669"/>
    <property type="project" value="InterPro"/>
</dbReference>
<evidence type="ECO:0000256" key="1">
    <source>
        <dbReference type="ARBA" id="ARBA00000085"/>
    </source>
</evidence>
<dbReference type="Gene3D" id="1.25.40.10">
    <property type="entry name" value="Tetratricopeptide repeat domain"/>
    <property type="match status" value="1"/>
</dbReference>
<name>A0A223NWB3_9SPHI</name>
<evidence type="ECO:0000256" key="3">
    <source>
        <dbReference type="ARBA" id="ARBA00022553"/>
    </source>
</evidence>
<keyword evidence="10" id="KW-0472">Membrane</keyword>
<keyword evidence="9" id="KW-0802">TPR repeat</keyword>
<dbReference type="InterPro" id="IPR011712">
    <property type="entry name" value="Sig_transdc_His_kin_sub3_dim/P"/>
</dbReference>
<feature type="repeat" description="TPR" evidence="9">
    <location>
        <begin position="292"/>
        <end position="325"/>
    </location>
</feature>
<reference evidence="12 13" key="1">
    <citation type="submission" date="2017-08" db="EMBL/GenBank/DDBJ databases">
        <title>Complete genome sequence of Mucilaginibacter sp. strain BJC16-A31.</title>
        <authorList>
            <consortium name="Henan University of Science and Technology"/>
            <person name="You X."/>
        </authorList>
    </citation>
    <scope>NUCLEOTIDE SEQUENCE [LARGE SCALE GENOMIC DNA]</scope>
    <source>
        <strain evidence="12 13">BJC16-A31</strain>
    </source>
</reference>
<dbReference type="AlphaFoldDB" id="A0A223NWB3"/>
<keyword evidence="5" id="KW-0547">Nucleotide-binding</keyword>
<sequence>MQPVIIEFQRKKNCLIVLCILFLVPISAFSQINRTADSLKYRISQTKDPNIKAKNYLQLSQLLSHREMDVAKSYLDSASKFGKLKMTAEVSMLLNKGYADYYDNTGKPDSVIKYANVSFELATKLGNRQVEAAALNLKGNAYMTKRNFKDAEAAYVDAMRIYSSQNNDLAVGNLYVNLGYLFQQQHLVTEAEKQYGEADIIFKKLENAGRLAQLYNNYGILYGENNQFLKSAQFFEASMRIREKLKDPLALANAYLNVGGINVLLKNYKKAEVNLLNAKMQFEKINNIQGVTSCLTNLGELYENTKDYKKAIAYCKESIALSKANHNNEDLENALINISNIYTKTGDYKTAYDYKDKLERLKDTIYQKSLTGQIAEMQTKFETEKKEQKIVLLNKENIIQKLSISSRNTTILIIILLFIFSILMGGLFYNRYKLKQDARLQAEVINQQTLASKGIIEAEECERKRIAAELHDGVGQLFTTVKMNLEILMERFLVRQPDADQLAEKTMAMVDESCIEVRSIAHQMMPNALIKSGLVSALRDFINKIPTDKLKIALETKGIDKSLESTTETVLYRVIQESVNNVIKHAGATSLDILLLCDAKEITVSIEDNGKGFDSVDKSKFAGIGLKNMISRVEYLKGTVDISSAPGKGTLVAIFIPLN</sequence>
<accession>A0A223NWB3</accession>
<dbReference type="Gene3D" id="1.20.5.1930">
    <property type="match status" value="1"/>
</dbReference>
<dbReference type="EC" id="2.7.13.3" evidence="2"/>
<dbReference type="SUPFAM" id="SSF55874">
    <property type="entry name" value="ATPase domain of HSP90 chaperone/DNA topoisomerase II/histidine kinase"/>
    <property type="match status" value="1"/>
</dbReference>